<reference evidence="1 2" key="1">
    <citation type="submission" date="2016-03" db="EMBL/GenBank/DDBJ databases">
        <title>Comparative genomics of the ectomycorrhizal sister species Rhizopogon vinicolor and Rhizopogon vesiculosus (Basidiomycota: Boletales) reveals a divergence of the mating type B locus.</title>
        <authorList>
            <person name="Mujic A.B."/>
            <person name="Kuo A."/>
            <person name="Tritt A."/>
            <person name="Lipzen A."/>
            <person name="Chen C."/>
            <person name="Johnson J."/>
            <person name="Sharma A."/>
            <person name="Barry K."/>
            <person name="Grigoriev I.V."/>
            <person name="Spatafora J.W."/>
        </authorList>
    </citation>
    <scope>NUCLEOTIDE SEQUENCE [LARGE SCALE GENOMIC DNA]</scope>
    <source>
        <strain evidence="1 2">AM-OR11-056</strain>
    </source>
</reference>
<sequence>MECVVPSSNVLNVEDKKKLYIIDTNEPPWWYRRFPQSLLPGIRLVSDSRDKDSYSFISSSNAFFTIGIVIGPSLDLTGRLFKTVWRDVEPRPPECNLHNVLPRGRGNSRSISTSTSLEELNFGKCKAVSGS</sequence>
<keyword evidence="2" id="KW-1185">Reference proteome</keyword>
<dbReference type="Proteomes" id="UP000183567">
    <property type="component" value="Unassembled WGS sequence"/>
</dbReference>
<protein>
    <submittedName>
        <fullName evidence="1">Uncharacterized protein</fullName>
    </submittedName>
</protein>
<accession>A0A1J8PLZ3</accession>
<organism evidence="1 2">
    <name type="scientific">Rhizopogon vesiculosus</name>
    <dbReference type="NCBI Taxonomy" id="180088"/>
    <lineage>
        <taxon>Eukaryota</taxon>
        <taxon>Fungi</taxon>
        <taxon>Dikarya</taxon>
        <taxon>Basidiomycota</taxon>
        <taxon>Agaricomycotina</taxon>
        <taxon>Agaricomycetes</taxon>
        <taxon>Agaricomycetidae</taxon>
        <taxon>Boletales</taxon>
        <taxon>Suillineae</taxon>
        <taxon>Rhizopogonaceae</taxon>
        <taxon>Rhizopogon</taxon>
    </lineage>
</organism>
<evidence type="ECO:0000313" key="1">
    <source>
        <dbReference type="EMBL" id="OJA09949.1"/>
    </source>
</evidence>
<dbReference type="AlphaFoldDB" id="A0A1J8PLZ3"/>
<evidence type="ECO:0000313" key="2">
    <source>
        <dbReference type="Proteomes" id="UP000183567"/>
    </source>
</evidence>
<name>A0A1J8PLZ3_9AGAM</name>
<comment type="caution">
    <text evidence="1">The sequence shown here is derived from an EMBL/GenBank/DDBJ whole genome shotgun (WGS) entry which is preliminary data.</text>
</comment>
<dbReference type="EMBL" id="LVVM01005701">
    <property type="protein sequence ID" value="OJA09949.1"/>
    <property type="molecule type" value="Genomic_DNA"/>
</dbReference>
<gene>
    <name evidence="1" type="ORF">AZE42_10128</name>
</gene>
<proteinExistence type="predicted"/>